<organism evidence="3 4">
    <name type="scientific">Natronolimnohabitans innermongolicus JCM 12255</name>
    <dbReference type="NCBI Taxonomy" id="1227499"/>
    <lineage>
        <taxon>Archaea</taxon>
        <taxon>Methanobacteriati</taxon>
        <taxon>Methanobacteriota</taxon>
        <taxon>Stenosarchaea group</taxon>
        <taxon>Halobacteria</taxon>
        <taxon>Halobacteriales</taxon>
        <taxon>Natrialbaceae</taxon>
        <taxon>Natronolimnohabitans</taxon>
    </lineage>
</organism>
<dbReference type="PATRIC" id="fig|1227499.3.peg.3162"/>
<protein>
    <submittedName>
        <fullName evidence="3">UspA domain-containing protein</fullName>
    </submittedName>
</protein>
<evidence type="ECO:0000256" key="1">
    <source>
        <dbReference type="ARBA" id="ARBA00008791"/>
    </source>
</evidence>
<gene>
    <name evidence="3" type="ORF">C493_15413</name>
</gene>
<name>L9WTW3_9EURY</name>
<evidence type="ECO:0000259" key="2">
    <source>
        <dbReference type="Pfam" id="PF00582"/>
    </source>
</evidence>
<dbReference type="Pfam" id="PF00582">
    <property type="entry name" value="Usp"/>
    <property type="match status" value="1"/>
</dbReference>
<dbReference type="PANTHER" id="PTHR46268">
    <property type="entry name" value="STRESS RESPONSE PROTEIN NHAX"/>
    <property type="match status" value="1"/>
</dbReference>
<dbReference type="AlphaFoldDB" id="L9WTW3"/>
<dbReference type="Proteomes" id="UP000011602">
    <property type="component" value="Unassembled WGS sequence"/>
</dbReference>
<evidence type="ECO:0000313" key="4">
    <source>
        <dbReference type="Proteomes" id="UP000011602"/>
    </source>
</evidence>
<proteinExistence type="inferred from homology"/>
<comment type="caution">
    <text evidence="3">The sequence shown here is derived from an EMBL/GenBank/DDBJ whole genome shotgun (WGS) entry which is preliminary data.</text>
</comment>
<dbReference type="STRING" id="1227499.C493_15413"/>
<dbReference type="InterPro" id="IPR006016">
    <property type="entry name" value="UspA"/>
</dbReference>
<dbReference type="eggNOG" id="arCOG03050">
    <property type="taxonomic scope" value="Archaea"/>
</dbReference>
<evidence type="ECO:0000313" key="3">
    <source>
        <dbReference type="EMBL" id="ELY52909.1"/>
    </source>
</evidence>
<feature type="domain" description="UspA" evidence="2">
    <location>
        <begin position="7"/>
        <end position="150"/>
    </location>
</feature>
<dbReference type="OrthoDB" id="271068at2157"/>
<dbReference type="Gene3D" id="3.40.50.620">
    <property type="entry name" value="HUPs"/>
    <property type="match status" value="1"/>
</dbReference>
<dbReference type="PRINTS" id="PR01438">
    <property type="entry name" value="UNVRSLSTRESS"/>
</dbReference>
<dbReference type="EMBL" id="AOHZ01000073">
    <property type="protein sequence ID" value="ELY52909.1"/>
    <property type="molecule type" value="Genomic_DNA"/>
</dbReference>
<accession>L9WTW3</accession>
<sequence length="155" mass="16760">MDTKLGTVLLAIGPSDSDRLDELAATVLEVAGPADATVVLAHVFTRTEYDDVLSRLEFDRERDDVDPNDVAGRHETILELQATLEEHDVEYATRGAVGEHGPTIVDLATEVDADRVVVGGRRRSPTGKAVFGSTAQEVLLSAPCPVTFVRNDDFE</sequence>
<keyword evidence="4" id="KW-1185">Reference proteome</keyword>
<dbReference type="CDD" id="cd00293">
    <property type="entry name" value="USP-like"/>
    <property type="match status" value="1"/>
</dbReference>
<reference evidence="3 4" key="1">
    <citation type="journal article" date="2014" name="PLoS Genet.">
        <title>Phylogenetically driven sequencing of extremely halophilic archaea reveals strategies for static and dynamic osmo-response.</title>
        <authorList>
            <person name="Becker E.A."/>
            <person name="Seitzer P.M."/>
            <person name="Tritt A."/>
            <person name="Larsen D."/>
            <person name="Krusor M."/>
            <person name="Yao A.I."/>
            <person name="Wu D."/>
            <person name="Madern D."/>
            <person name="Eisen J.A."/>
            <person name="Darling A.E."/>
            <person name="Facciotti M.T."/>
        </authorList>
    </citation>
    <scope>NUCLEOTIDE SEQUENCE [LARGE SCALE GENOMIC DNA]</scope>
    <source>
        <strain evidence="3 4">JCM 12255</strain>
    </source>
</reference>
<dbReference type="InterPro" id="IPR006015">
    <property type="entry name" value="Universal_stress_UspA"/>
</dbReference>
<dbReference type="RefSeq" id="WP_007260348.1">
    <property type="nucleotide sequence ID" value="NZ_AOHZ01000073.1"/>
</dbReference>
<dbReference type="PANTHER" id="PTHR46268:SF6">
    <property type="entry name" value="UNIVERSAL STRESS PROTEIN UP12"/>
    <property type="match status" value="1"/>
</dbReference>
<comment type="similarity">
    <text evidence="1">Belongs to the universal stress protein A family.</text>
</comment>
<dbReference type="SUPFAM" id="SSF52402">
    <property type="entry name" value="Adenine nucleotide alpha hydrolases-like"/>
    <property type="match status" value="1"/>
</dbReference>
<dbReference type="InterPro" id="IPR014729">
    <property type="entry name" value="Rossmann-like_a/b/a_fold"/>
</dbReference>